<accession>A0A5P8WB57</accession>
<evidence type="ECO:0000313" key="2">
    <source>
        <dbReference type="Proteomes" id="UP000326678"/>
    </source>
</evidence>
<proteinExistence type="predicted"/>
<dbReference type="EMBL" id="CP045227">
    <property type="protein sequence ID" value="QFS49791.1"/>
    <property type="molecule type" value="Genomic_DNA"/>
</dbReference>
<dbReference type="Proteomes" id="UP000326678">
    <property type="component" value="Chromosome Gxm2"/>
</dbReference>
<organism evidence="1 2">
    <name type="scientific">Nostoc sphaeroides CCNUC1</name>
    <dbReference type="NCBI Taxonomy" id="2653204"/>
    <lineage>
        <taxon>Bacteria</taxon>
        <taxon>Bacillati</taxon>
        <taxon>Cyanobacteriota</taxon>
        <taxon>Cyanophyceae</taxon>
        <taxon>Nostocales</taxon>
        <taxon>Nostocaceae</taxon>
        <taxon>Nostoc</taxon>
    </lineage>
</organism>
<keyword evidence="2" id="KW-1185">Reference proteome</keyword>
<dbReference type="KEGG" id="nsh:GXM_07285"/>
<gene>
    <name evidence="1" type="ORF">GXM_07285</name>
</gene>
<dbReference type="AlphaFoldDB" id="A0A5P8WB57"/>
<evidence type="ECO:0000313" key="1">
    <source>
        <dbReference type="EMBL" id="QFS49791.1"/>
    </source>
</evidence>
<protein>
    <submittedName>
        <fullName evidence="1">Uncharacterized protein</fullName>
    </submittedName>
</protein>
<name>A0A5P8WB57_9NOSO</name>
<reference evidence="1 2" key="1">
    <citation type="submission" date="2019-10" db="EMBL/GenBank/DDBJ databases">
        <title>Genomic and transcriptomic insights into the perfect genentic adaptation of a filamentous nitrogen-fixing cyanobacterium to rice fields.</title>
        <authorList>
            <person name="Chen Z."/>
        </authorList>
    </citation>
    <scope>NUCLEOTIDE SEQUENCE [LARGE SCALE GENOMIC DNA]</scope>
    <source>
        <strain evidence="1">CCNUC1</strain>
    </source>
</reference>
<sequence>MRLINDDLIHSDIIKSLCLGVFSFIQGKIFSTINTPVPE</sequence>